<dbReference type="AlphaFoldDB" id="A0A918Z160"/>
<reference evidence="2" key="2">
    <citation type="submission" date="2020-09" db="EMBL/GenBank/DDBJ databases">
        <authorList>
            <person name="Sun Q."/>
            <person name="Zhou Y."/>
        </authorList>
    </citation>
    <scope>NUCLEOTIDE SEQUENCE</scope>
    <source>
        <strain evidence="2">CGMCC 4.7403</strain>
    </source>
</reference>
<name>A0A918Z160_9ACTN</name>
<proteinExistence type="predicted"/>
<sequence>MQKIKLTATGIVVAAALLAGTAPAQASVDTAPAQASVDTAAAAKGSSKLKILKEFDYSRSKTRTLPLRLGEYYRNKRGKMVGFGWTKIKKRHNITKQGIIGWLAKSPNIDPQGNRRYGLTGFAHRIKCNSGNCKIVDRRKMILVTDETATPVGQGPRFAYFGAVTSYCYDTKKTLKCPTWVNTKFKIPKSAAADVQALNAGKAADGERYLFTYEPAKTVKGVLTLAS</sequence>
<feature type="signal peptide" evidence="1">
    <location>
        <begin position="1"/>
        <end position="26"/>
    </location>
</feature>
<keyword evidence="1" id="KW-0732">Signal</keyword>
<protein>
    <submittedName>
        <fullName evidence="2">Uncharacterized protein</fullName>
    </submittedName>
</protein>
<evidence type="ECO:0000313" key="2">
    <source>
        <dbReference type="EMBL" id="GHE31632.1"/>
    </source>
</evidence>
<evidence type="ECO:0000256" key="1">
    <source>
        <dbReference type="SAM" id="SignalP"/>
    </source>
</evidence>
<keyword evidence="3" id="KW-1185">Reference proteome</keyword>
<feature type="chain" id="PRO_5036909161" evidence="1">
    <location>
        <begin position="27"/>
        <end position="227"/>
    </location>
</feature>
<comment type="caution">
    <text evidence="2">The sequence shown here is derived from an EMBL/GenBank/DDBJ whole genome shotgun (WGS) entry which is preliminary data.</text>
</comment>
<dbReference type="EMBL" id="BNAT01000017">
    <property type="protein sequence ID" value="GHE31632.1"/>
    <property type="molecule type" value="Genomic_DNA"/>
</dbReference>
<accession>A0A918Z160</accession>
<dbReference type="Proteomes" id="UP000603227">
    <property type="component" value="Unassembled WGS sequence"/>
</dbReference>
<evidence type="ECO:0000313" key="3">
    <source>
        <dbReference type="Proteomes" id="UP000603227"/>
    </source>
</evidence>
<dbReference type="RefSeq" id="WP_189784510.1">
    <property type="nucleotide sequence ID" value="NZ_BNAT01000017.1"/>
</dbReference>
<gene>
    <name evidence="2" type="ORF">GCM10017771_48080</name>
</gene>
<reference evidence="2" key="1">
    <citation type="journal article" date="2014" name="Int. J. Syst. Evol. Microbiol.">
        <title>Complete genome sequence of Corynebacterium casei LMG S-19264T (=DSM 44701T), isolated from a smear-ripened cheese.</title>
        <authorList>
            <consortium name="US DOE Joint Genome Institute (JGI-PGF)"/>
            <person name="Walter F."/>
            <person name="Albersmeier A."/>
            <person name="Kalinowski J."/>
            <person name="Ruckert C."/>
        </authorList>
    </citation>
    <scope>NUCLEOTIDE SEQUENCE</scope>
    <source>
        <strain evidence="2">CGMCC 4.7403</strain>
    </source>
</reference>
<organism evidence="2 3">
    <name type="scientific">Streptomyces capitiformicae</name>
    <dbReference type="NCBI Taxonomy" id="2014920"/>
    <lineage>
        <taxon>Bacteria</taxon>
        <taxon>Bacillati</taxon>
        <taxon>Actinomycetota</taxon>
        <taxon>Actinomycetes</taxon>
        <taxon>Kitasatosporales</taxon>
        <taxon>Streptomycetaceae</taxon>
        <taxon>Streptomyces</taxon>
    </lineage>
</organism>